<evidence type="ECO:0000313" key="2">
    <source>
        <dbReference type="Proteomes" id="UP000192257"/>
    </source>
</evidence>
<proteinExistence type="predicted"/>
<protein>
    <recommendedName>
        <fullName evidence="3">Cyclin N-terminal domain-containing protein</fullName>
    </recommendedName>
</protein>
<name>A0A1X0NLE1_9TRYP</name>
<dbReference type="GeneID" id="39988864"/>
<reference evidence="1 2" key="1">
    <citation type="submission" date="2017-03" db="EMBL/GenBank/DDBJ databases">
        <title>An alternative strategy for trypanosome survival in the mammalian bloodstream revealed through genome and transcriptome analysis of the ubiquitous bovine parasite Trypanosoma (Megatrypanum) theileri.</title>
        <authorList>
            <person name="Kelly S."/>
            <person name="Ivens A."/>
            <person name="Mott A."/>
            <person name="O'Neill E."/>
            <person name="Emms D."/>
            <person name="Macleod O."/>
            <person name="Voorheis P."/>
            <person name="Matthews J."/>
            <person name="Matthews K."/>
            <person name="Carrington M."/>
        </authorList>
    </citation>
    <scope>NUCLEOTIDE SEQUENCE [LARGE SCALE GENOMIC DNA]</scope>
    <source>
        <strain evidence="1">Edinburgh</strain>
    </source>
</reference>
<accession>A0A1X0NLE1</accession>
<dbReference type="Proteomes" id="UP000192257">
    <property type="component" value="Unassembled WGS sequence"/>
</dbReference>
<dbReference type="AlphaFoldDB" id="A0A1X0NLE1"/>
<gene>
    <name evidence="1" type="ORF">TM35_000341860</name>
</gene>
<dbReference type="OrthoDB" id="240179at2759"/>
<comment type="caution">
    <text evidence="1">The sequence shown here is derived from an EMBL/GenBank/DDBJ whole genome shotgun (WGS) entry which is preliminary data.</text>
</comment>
<keyword evidence="2" id="KW-1185">Reference proteome</keyword>
<evidence type="ECO:0008006" key="3">
    <source>
        <dbReference type="Google" id="ProtNLM"/>
    </source>
</evidence>
<dbReference type="VEuPathDB" id="TriTrypDB:TM35_000341860"/>
<evidence type="ECO:0000313" key="1">
    <source>
        <dbReference type="EMBL" id="ORC85574.1"/>
    </source>
</evidence>
<dbReference type="RefSeq" id="XP_028879640.1">
    <property type="nucleotide sequence ID" value="XM_029029084.1"/>
</dbReference>
<organism evidence="1 2">
    <name type="scientific">Trypanosoma theileri</name>
    <dbReference type="NCBI Taxonomy" id="67003"/>
    <lineage>
        <taxon>Eukaryota</taxon>
        <taxon>Discoba</taxon>
        <taxon>Euglenozoa</taxon>
        <taxon>Kinetoplastea</taxon>
        <taxon>Metakinetoplastina</taxon>
        <taxon>Trypanosomatida</taxon>
        <taxon>Trypanosomatidae</taxon>
        <taxon>Trypanosoma</taxon>
    </lineage>
</organism>
<dbReference type="EMBL" id="NBCO01000034">
    <property type="protein sequence ID" value="ORC85574.1"/>
    <property type="molecule type" value="Genomic_DNA"/>
</dbReference>
<sequence length="189" mass="21407">MDAVLPTETDKIAIDRLLTCGLPRTLARHAIIVLHCFRTFSKEDVPIDVLVGGCVLYSLKQRQCPSATKVIKKCLERVKESDIVGFELLLVQIVRENILLVEACLRCVFQEILLINPSLGFNRERTIQICLHLICNLYETRWCLFPESAARGALIVACEKCKAGPLKLSKSFEEPMVTRIADYLRKTFV</sequence>